<evidence type="ECO:0000313" key="3">
    <source>
        <dbReference type="Proteomes" id="UP000004736"/>
    </source>
</evidence>
<keyword evidence="3" id="KW-1185">Reference proteome</keyword>
<dbReference type="HOGENOM" id="CLU_1376246_0_0_9"/>
<feature type="compositionally biased region" description="Acidic residues" evidence="1">
    <location>
        <begin position="49"/>
        <end position="59"/>
    </location>
</feature>
<organism evidence="2 3">
    <name type="scientific">Dialister invisus DSM 15470</name>
    <dbReference type="NCBI Taxonomy" id="592028"/>
    <lineage>
        <taxon>Bacteria</taxon>
        <taxon>Bacillati</taxon>
        <taxon>Bacillota</taxon>
        <taxon>Negativicutes</taxon>
        <taxon>Veillonellales</taxon>
        <taxon>Veillonellaceae</taxon>
        <taxon>Dialister</taxon>
    </lineage>
</organism>
<sequence>MGGVNMSNVKRLLILGIAAGLAFSVMGNTAAGFNLGKVLNKVGVSTTESSEEPLYEGEPADGTRENGMVYNAEVHGWYDEKTGALLSRNDAEARRMPAPPGPTTAKCDLIYGIVKAGREDLEVRLENNLLILKTRGSLWDGGTGEKGEISIILPEECKKGVVYKPKADHYFTFDKPNRDGPVTLVRHEGYVIGFDTER</sequence>
<reference evidence="2" key="1">
    <citation type="submission" date="2009-09" db="EMBL/GenBank/DDBJ databases">
        <authorList>
            <person name="Weinstock G."/>
            <person name="Sodergren E."/>
            <person name="Clifton S."/>
            <person name="Fulton L."/>
            <person name="Fulton B."/>
            <person name="Courtney L."/>
            <person name="Fronick C."/>
            <person name="Harrison M."/>
            <person name="Strong C."/>
            <person name="Farmer C."/>
            <person name="Delahaunty K."/>
            <person name="Markovic C."/>
            <person name="Hall O."/>
            <person name="Minx P."/>
            <person name="Tomlinson C."/>
            <person name="Mitreva M."/>
            <person name="Nelson J."/>
            <person name="Hou S."/>
            <person name="Wollam A."/>
            <person name="Pepin K.H."/>
            <person name="Johnson M."/>
            <person name="Bhonagiri V."/>
            <person name="Nash W.E."/>
            <person name="Warren W."/>
            <person name="Chinwalla A."/>
            <person name="Mardis E.R."/>
            <person name="Wilson R.K."/>
        </authorList>
    </citation>
    <scope>NUCLEOTIDE SEQUENCE [LARGE SCALE GENOMIC DNA]</scope>
    <source>
        <strain evidence="2">DSM 15470</strain>
    </source>
</reference>
<dbReference type="AlphaFoldDB" id="C9LMC5"/>
<comment type="caution">
    <text evidence="2">The sequence shown here is derived from an EMBL/GenBank/DDBJ whole genome shotgun (WGS) entry which is preliminary data.</text>
</comment>
<evidence type="ECO:0000313" key="2">
    <source>
        <dbReference type="EMBL" id="EEW96711.1"/>
    </source>
</evidence>
<proteinExistence type="predicted"/>
<evidence type="ECO:0000256" key="1">
    <source>
        <dbReference type="SAM" id="MobiDB-lite"/>
    </source>
</evidence>
<dbReference type="Proteomes" id="UP000004736">
    <property type="component" value="Unassembled WGS sequence"/>
</dbReference>
<protein>
    <submittedName>
        <fullName evidence="2">Uncharacterized protein</fullName>
    </submittedName>
</protein>
<gene>
    <name evidence="2" type="ORF">GCWU000321_00677</name>
</gene>
<accession>C9LMC5</accession>
<name>C9LMC5_9FIRM</name>
<feature type="region of interest" description="Disordered" evidence="1">
    <location>
        <begin position="46"/>
        <end position="65"/>
    </location>
</feature>
<dbReference type="EMBL" id="ACIM02000001">
    <property type="protein sequence ID" value="EEW96711.1"/>
    <property type="molecule type" value="Genomic_DNA"/>
</dbReference>